<name>A0A6P1XYT4_9SPIR</name>
<keyword evidence="1" id="KW-0812">Transmembrane</keyword>
<keyword evidence="1" id="KW-0472">Membrane</keyword>
<dbReference type="Proteomes" id="UP000464374">
    <property type="component" value="Chromosome"/>
</dbReference>
<sequence>MHDGGVIILIIVGLITSLQFVVRFIIDPFVKNKNGEKNKYSKIKILLSVFYCIFFFVLLFLDVQGFFEYK</sequence>
<accession>A0A6P1XYT4</accession>
<evidence type="ECO:0000313" key="3">
    <source>
        <dbReference type="Proteomes" id="UP000464374"/>
    </source>
</evidence>
<feature type="transmembrane region" description="Helical" evidence="1">
    <location>
        <begin position="6"/>
        <end position="26"/>
    </location>
</feature>
<dbReference type="AlphaFoldDB" id="A0A6P1XYT4"/>
<organism evidence="2 3">
    <name type="scientific">Treponema vincentii</name>
    <dbReference type="NCBI Taxonomy" id="69710"/>
    <lineage>
        <taxon>Bacteria</taxon>
        <taxon>Pseudomonadati</taxon>
        <taxon>Spirochaetota</taxon>
        <taxon>Spirochaetia</taxon>
        <taxon>Spirochaetales</taxon>
        <taxon>Treponemataceae</taxon>
        <taxon>Treponema</taxon>
    </lineage>
</organism>
<dbReference type="RefSeq" id="WP_162662061.1">
    <property type="nucleotide sequence ID" value="NZ_CP048020.1"/>
</dbReference>
<evidence type="ECO:0000256" key="1">
    <source>
        <dbReference type="SAM" id="Phobius"/>
    </source>
</evidence>
<reference evidence="2 3" key="1">
    <citation type="submission" date="2020-01" db="EMBL/GenBank/DDBJ databases">
        <title>Complete genome sequence of a human oral phylogroup 1 Treponema sp. strain ATCC 700766, originally isolated from periodontitis dental plaque.</title>
        <authorList>
            <person name="Chan Y."/>
            <person name="Huo Y.-B."/>
            <person name="Yu X.-L."/>
            <person name="Zeng H."/>
            <person name="Leung W.-K."/>
            <person name="Watt R.M."/>
        </authorList>
    </citation>
    <scope>NUCLEOTIDE SEQUENCE [LARGE SCALE GENOMIC DNA]</scope>
    <source>
        <strain evidence="2 3">OMZ 804</strain>
    </source>
</reference>
<dbReference type="EMBL" id="CP048020">
    <property type="protein sequence ID" value="QHX42249.1"/>
    <property type="molecule type" value="Genomic_DNA"/>
</dbReference>
<dbReference type="KEGG" id="trz:GWP43_00925"/>
<keyword evidence="1" id="KW-1133">Transmembrane helix</keyword>
<proteinExistence type="predicted"/>
<gene>
    <name evidence="2" type="ORF">GWP43_00925</name>
</gene>
<protein>
    <submittedName>
        <fullName evidence="2">Uncharacterized protein</fullName>
    </submittedName>
</protein>
<feature type="transmembrane region" description="Helical" evidence="1">
    <location>
        <begin position="46"/>
        <end position="67"/>
    </location>
</feature>
<evidence type="ECO:0000313" key="2">
    <source>
        <dbReference type="EMBL" id="QHX42249.1"/>
    </source>
</evidence>